<gene>
    <name evidence="1" type="ORF">ACFFTP_09395</name>
</gene>
<accession>A0ABV5QLM5</accession>
<name>A0ABV5QLM5_9ACTN</name>
<comment type="caution">
    <text evidence="1">The sequence shown here is derived from an EMBL/GenBank/DDBJ whole genome shotgun (WGS) entry which is preliminary data.</text>
</comment>
<evidence type="ECO:0000313" key="1">
    <source>
        <dbReference type="EMBL" id="MFB9554404.1"/>
    </source>
</evidence>
<dbReference type="RefSeq" id="WP_345487005.1">
    <property type="nucleotide sequence ID" value="NZ_BAAAWU010000001.1"/>
</dbReference>
<evidence type="ECO:0000313" key="2">
    <source>
        <dbReference type="Proteomes" id="UP001589716"/>
    </source>
</evidence>
<dbReference type="Proteomes" id="UP001589716">
    <property type="component" value="Unassembled WGS sequence"/>
</dbReference>
<keyword evidence="2" id="KW-1185">Reference proteome</keyword>
<sequence length="229" mass="25084">MGPVTVYDVARALPGIGELRDHCRGLAMLDAVLSPEWEDRYYSFDAHGEEGEQMASMRNGMGDEYAIVFSDAGAYARGFDHESPMSPWARTDTPAPWPGVLDSVPEVFRPYVTEPAFCAEDGTPTVTCCLWREAADTAWRTGTVDFPARDGDDPDGAAYVFELLVDRSAQAYAEWASDYHETDVDIDAVRHVLALRPLTAAVVAALNPEAELADLAEDMAEIGYPTLTR</sequence>
<protein>
    <submittedName>
        <fullName evidence="1">Uncharacterized protein</fullName>
    </submittedName>
</protein>
<organism evidence="1 2">
    <name type="scientific">Streptomyces roseoviridis</name>
    <dbReference type="NCBI Taxonomy" id="67361"/>
    <lineage>
        <taxon>Bacteria</taxon>
        <taxon>Bacillati</taxon>
        <taxon>Actinomycetota</taxon>
        <taxon>Actinomycetes</taxon>
        <taxon>Kitasatosporales</taxon>
        <taxon>Streptomycetaceae</taxon>
        <taxon>Streptomyces</taxon>
    </lineage>
</organism>
<proteinExistence type="predicted"/>
<reference evidence="1 2" key="1">
    <citation type="submission" date="2024-09" db="EMBL/GenBank/DDBJ databases">
        <authorList>
            <person name="Sun Q."/>
            <person name="Mori K."/>
        </authorList>
    </citation>
    <scope>NUCLEOTIDE SEQUENCE [LARGE SCALE GENOMIC DNA]</scope>
    <source>
        <strain evidence="1 2">JCM 4414</strain>
    </source>
</reference>
<dbReference type="EMBL" id="JBHMCT010000007">
    <property type="protein sequence ID" value="MFB9554404.1"/>
    <property type="molecule type" value="Genomic_DNA"/>
</dbReference>